<proteinExistence type="predicted"/>
<dbReference type="EMBL" id="RSCL01000002">
    <property type="protein sequence ID" value="RUT08783.1"/>
    <property type="molecule type" value="Genomic_DNA"/>
</dbReference>
<name>A0A3S1CJF7_9CYAN</name>
<gene>
    <name evidence="2" type="ORF">DSM106972_008360</name>
</gene>
<accession>A0A3S1CJF7</accession>
<reference evidence="2" key="2">
    <citation type="journal article" date="2019" name="Genome Biol. Evol.">
        <title>Day and night: Metabolic profiles and evolutionary relationships of six axenic non-marine cyanobacteria.</title>
        <authorList>
            <person name="Will S.E."/>
            <person name="Henke P."/>
            <person name="Boedeker C."/>
            <person name="Huang S."/>
            <person name="Brinkmann H."/>
            <person name="Rohde M."/>
            <person name="Jarek M."/>
            <person name="Friedl T."/>
            <person name="Seufert S."/>
            <person name="Schumacher M."/>
            <person name="Overmann J."/>
            <person name="Neumann-Schaal M."/>
            <person name="Petersen J."/>
        </authorList>
    </citation>
    <scope>NUCLEOTIDE SEQUENCE [LARGE SCALE GENOMIC DNA]</scope>
    <source>
        <strain evidence="2">PCC 7102</strain>
    </source>
</reference>
<dbReference type="AlphaFoldDB" id="A0A3S1CJF7"/>
<dbReference type="SUPFAM" id="SSF53098">
    <property type="entry name" value="Ribonuclease H-like"/>
    <property type="match status" value="1"/>
</dbReference>
<evidence type="ECO:0000259" key="1">
    <source>
        <dbReference type="Pfam" id="PF01609"/>
    </source>
</evidence>
<evidence type="ECO:0000313" key="3">
    <source>
        <dbReference type="Proteomes" id="UP000271624"/>
    </source>
</evidence>
<dbReference type="GO" id="GO:0004803">
    <property type="term" value="F:transposase activity"/>
    <property type="evidence" value="ECO:0007669"/>
    <property type="project" value="InterPro"/>
</dbReference>
<keyword evidence="3" id="KW-1185">Reference proteome</keyword>
<dbReference type="GO" id="GO:0006313">
    <property type="term" value="P:DNA transposition"/>
    <property type="evidence" value="ECO:0007669"/>
    <property type="project" value="InterPro"/>
</dbReference>
<dbReference type="GO" id="GO:0003677">
    <property type="term" value="F:DNA binding"/>
    <property type="evidence" value="ECO:0007669"/>
    <property type="project" value="InterPro"/>
</dbReference>
<organism evidence="2 3">
    <name type="scientific">Dulcicalothrix desertica PCC 7102</name>
    <dbReference type="NCBI Taxonomy" id="232991"/>
    <lineage>
        <taxon>Bacteria</taxon>
        <taxon>Bacillati</taxon>
        <taxon>Cyanobacteriota</taxon>
        <taxon>Cyanophyceae</taxon>
        <taxon>Nostocales</taxon>
        <taxon>Calotrichaceae</taxon>
        <taxon>Dulcicalothrix</taxon>
    </lineage>
</organism>
<feature type="domain" description="Transposase IS4-like" evidence="1">
    <location>
        <begin position="2"/>
        <end position="136"/>
    </location>
</feature>
<sequence length="199" mass="23039">MVLVDTGFGSIQFIHSVREKKFHIIAGIACTRKLVDGRTVAQLHKRGQQLYLQGLKFPVYISWYYFKRHDGKYEKRFVISTKALKASSISWWGKRRWQIEGWFKTAKHRFGLHRFGQGSLLGVYRWLVLSLISYVLAHWAYLSTSGASDTIPDWGEAAEIAFQTIFPHLVVLLLLQDIERLRELALSQGIDIQISRCKI</sequence>
<dbReference type="InterPro" id="IPR002559">
    <property type="entry name" value="Transposase_11"/>
</dbReference>
<dbReference type="Pfam" id="PF01609">
    <property type="entry name" value="DDE_Tnp_1"/>
    <property type="match status" value="1"/>
</dbReference>
<evidence type="ECO:0000313" key="2">
    <source>
        <dbReference type="EMBL" id="RUT08783.1"/>
    </source>
</evidence>
<protein>
    <recommendedName>
        <fullName evidence="1">Transposase IS4-like domain-containing protein</fullName>
    </recommendedName>
</protein>
<dbReference type="InterPro" id="IPR012337">
    <property type="entry name" value="RNaseH-like_sf"/>
</dbReference>
<reference evidence="2" key="1">
    <citation type="submission" date="2018-12" db="EMBL/GenBank/DDBJ databases">
        <authorList>
            <person name="Will S."/>
            <person name="Neumann-Schaal M."/>
            <person name="Henke P."/>
        </authorList>
    </citation>
    <scope>NUCLEOTIDE SEQUENCE</scope>
    <source>
        <strain evidence="2">PCC 7102</strain>
    </source>
</reference>
<comment type="caution">
    <text evidence="2">The sequence shown here is derived from an EMBL/GenBank/DDBJ whole genome shotgun (WGS) entry which is preliminary data.</text>
</comment>
<dbReference type="Proteomes" id="UP000271624">
    <property type="component" value="Unassembled WGS sequence"/>
</dbReference>